<name>A0ABW5LWN0_9FLAO</name>
<organism evidence="2 3">
    <name type="scientific">Pseudotenacibaculum haliotis</name>
    <dbReference type="NCBI Taxonomy" id="1862138"/>
    <lineage>
        <taxon>Bacteria</taxon>
        <taxon>Pseudomonadati</taxon>
        <taxon>Bacteroidota</taxon>
        <taxon>Flavobacteriia</taxon>
        <taxon>Flavobacteriales</taxon>
        <taxon>Flavobacteriaceae</taxon>
        <taxon>Pseudotenacibaculum</taxon>
    </lineage>
</organism>
<dbReference type="SUPFAM" id="SSF49344">
    <property type="entry name" value="CBD9-like"/>
    <property type="match status" value="1"/>
</dbReference>
<evidence type="ECO:0000259" key="1">
    <source>
        <dbReference type="Pfam" id="PF19313"/>
    </source>
</evidence>
<sequence>MKNLIFLFLLTAFCGYSQINKKTVHVKYIDEEIKIDGVLDENSWSLVRPATDFFQYFPSDTARAKRQAEIQFLFDDENLYVGIKVHAKGKDFIVPSLRRDFRAGGSDNITLMFDTFNDGTNAFLFGSNPYGVRREILLSGGGNDLRGFNGAWDTKWYGESKIHDNYYVLEWKIPLYAFKYNEGETRWRFNSYHFDTQDNERNTWVNIPQNQFIFNLAYMGDIIFEKPLGKSKSPISVIPYINGIAGKDYETGETISDFKFGADAKMTIANSLNLDLTINPDFSQVEVDRQVTNLTRFEVGLPERRQFFIENSDLFGDFGDSRDANPFFSRRIGIASDADGNSIENKIIAGARLSGKLNNNLRLGFLNMQTDEDVANEIPSVNNAVISLQQKVFSRSNISLLFINKQTTKDYDFLAEEDKYNRVLGVDYTLASKDNTWSGKYFFHKSFSPGVTSKDFTAGFRTEFNNRRLGVRLSGVYVADDFRSDLGFIRRTDIFKINPEFELKFWPEKGNIQRHSFSVTPIYIWRPELDYLNSDYNVISRWRASFKNNAELSVQMFNRFVRLFSEFDPTGTDGAIPLPADQNYYYTNFGISFRSDQRKTVSYRINPSFGGFFNGNRYSLEANMTVRLQPYFSGSIRLNYDKIDLPDPYPDASIWLIGPRFDVTFTKNIFWATFLQYSTQRENFSVNTRLQWRVAPLSDLFLVYNDNYATDIFSPRFRSINLKFTYWLNI</sequence>
<dbReference type="InterPro" id="IPR045670">
    <property type="entry name" value="DUF5916"/>
</dbReference>
<gene>
    <name evidence="2" type="ORF">ACFSRZ_13900</name>
</gene>
<dbReference type="CDD" id="cd09618">
    <property type="entry name" value="CBM9_like_2"/>
    <property type="match status" value="1"/>
</dbReference>
<comment type="caution">
    <text evidence="2">The sequence shown here is derived from an EMBL/GenBank/DDBJ whole genome shotgun (WGS) entry which is preliminary data.</text>
</comment>
<proteinExistence type="predicted"/>
<dbReference type="EMBL" id="JBHULH010000011">
    <property type="protein sequence ID" value="MFD2568466.1"/>
    <property type="molecule type" value="Genomic_DNA"/>
</dbReference>
<dbReference type="Proteomes" id="UP001597508">
    <property type="component" value="Unassembled WGS sequence"/>
</dbReference>
<reference evidence="3" key="1">
    <citation type="journal article" date="2019" name="Int. J. Syst. Evol. Microbiol.">
        <title>The Global Catalogue of Microorganisms (GCM) 10K type strain sequencing project: providing services to taxonomists for standard genome sequencing and annotation.</title>
        <authorList>
            <consortium name="The Broad Institute Genomics Platform"/>
            <consortium name="The Broad Institute Genome Sequencing Center for Infectious Disease"/>
            <person name="Wu L."/>
            <person name="Ma J."/>
        </authorList>
    </citation>
    <scope>NUCLEOTIDE SEQUENCE [LARGE SCALE GENOMIC DNA]</scope>
    <source>
        <strain evidence="3">KCTC 52127</strain>
    </source>
</reference>
<protein>
    <submittedName>
        <fullName evidence="2">DUF5916 domain-containing protein</fullName>
    </submittedName>
</protein>
<evidence type="ECO:0000313" key="2">
    <source>
        <dbReference type="EMBL" id="MFD2568466.1"/>
    </source>
</evidence>
<evidence type="ECO:0000313" key="3">
    <source>
        <dbReference type="Proteomes" id="UP001597508"/>
    </source>
</evidence>
<dbReference type="RefSeq" id="WP_379667174.1">
    <property type="nucleotide sequence ID" value="NZ_JBHULH010000011.1"/>
</dbReference>
<accession>A0ABW5LWN0</accession>
<dbReference type="Pfam" id="PF19313">
    <property type="entry name" value="DUF5916"/>
    <property type="match status" value="1"/>
</dbReference>
<keyword evidence="3" id="KW-1185">Reference proteome</keyword>
<dbReference type="Gene3D" id="2.60.40.1190">
    <property type="match status" value="1"/>
</dbReference>
<feature type="domain" description="DUF5916" evidence="1">
    <location>
        <begin position="236"/>
        <end position="710"/>
    </location>
</feature>